<dbReference type="InterPro" id="IPR014001">
    <property type="entry name" value="Helicase_ATP-bd"/>
</dbReference>
<dbReference type="PANTHER" id="PTHR30580">
    <property type="entry name" value="PRIMOSOMAL PROTEIN N"/>
    <property type="match status" value="1"/>
</dbReference>
<accession>A0A9X2FI16</accession>
<dbReference type="GO" id="GO:0005524">
    <property type="term" value="F:ATP binding"/>
    <property type="evidence" value="ECO:0007669"/>
    <property type="project" value="UniProtKB-KW"/>
</dbReference>
<dbReference type="GO" id="GO:0006302">
    <property type="term" value="P:double-strand break repair"/>
    <property type="evidence" value="ECO:0007669"/>
    <property type="project" value="TreeGrafter"/>
</dbReference>
<evidence type="ECO:0000313" key="7">
    <source>
        <dbReference type="Proteomes" id="UP001139006"/>
    </source>
</evidence>
<dbReference type="Pfam" id="PF00271">
    <property type="entry name" value="Helicase_C"/>
    <property type="match status" value="1"/>
</dbReference>
<dbReference type="EMBL" id="JAIULA010000004">
    <property type="protein sequence ID" value="MCP0886367.1"/>
    <property type="molecule type" value="Genomic_DNA"/>
</dbReference>
<dbReference type="SMART" id="SM00487">
    <property type="entry name" value="DEXDc"/>
    <property type="match status" value="1"/>
</dbReference>
<dbReference type="PROSITE" id="PS51194">
    <property type="entry name" value="HELICASE_CTER"/>
    <property type="match status" value="1"/>
</dbReference>
<dbReference type="GO" id="GO:0006270">
    <property type="term" value="P:DNA replication initiation"/>
    <property type="evidence" value="ECO:0007669"/>
    <property type="project" value="TreeGrafter"/>
</dbReference>
<evidence type="ECO:0000256" key="1">
    <source>
        <dbReference type="ARBA" id="ARBA00022741"/>
    </source>
</evidence>
<keyword evidence="3" id="KW-0238">DNA-binding</keyword>
<dbReference type="GO" id="GO:0003677">
    <property type="term" value="F:DNA binding"/>
    <property type="evidence" value="ECO:0007669"/>
    <property type="project" value="UniProtKB-KW"/>
</dbReference>
<dbReference type="GO" id="GO:0043138">
    <property type="term" value="F:3'-5' DNA helicase activity"/>
    <property type="evidence" value="ECO:0007669"/>
    <property type="project" value="TreeGrafter"/>
</dbReference>
<dbReference type="CDD" id="cd17925">
    <property type="entry name" value="DEXDc_ComFA"/>
    <property type="match status" value="1"/>
</dbReference>
<dbReference type="PROSITE" id="PS51192">
    <property type="entry name" value="HELICASE_ATP_BIND_1"/>
    <property type="match status" value="1"/>
</dbReference>
<dbReference type="SMART" id="SM00490">
    <property type="entry name" value="HELICc"/>
    <property type="match status" value="1"/>
</dbReference>
<evidence type="ECO:0000259" key="4">
    <source>
        <dbReference type="PROSITE" id="PS51192"/>
    </source>
</evidence>
<dbReference type="RefSeq" id="WP_253359456.1">
    <property type="nucleotide sequence ID" value="NZ_JAIULA010000004.1"/>
</dbReference>
<evidence type="ECO:0000256" key="3">
    <source>
        <dbReference type="ARBA" id="ARBA00023125"/>
    </source>
</evidence>
<dbReference type="PANTHER" id="PTHR30580:SF1">
    <property type="entry name" value="COMF OPERON PROTEIN 1"/>
    <property type="match status" value="1"/>
</dbReference>
<proteinExistence type="predicted"/>
<keyword evidence="2" id="KW-0067">ATP-binding</keyword>
<feature type="domain" description="Helicase ATP-binding" evidence="4">
    <location>
        <begin position="112"/>
        <end position="264"/>
    </location>
</feature>
<keyword evidence="6" id="KW-0347">Helicase</keyword>
<comment type="caution">
    <text evidence="6">The sequence shown here is derived from an EMBL/GenBank/DDBJ whole genome shotgun (WGS) entry which is preliminary data.</text>
</comment>
<organism evidence="6 7">
    <name type="scientific">Ligilactobacillus ubinensis</name>
    <dbReference type="NCBI Taxonomy" id="2876789"/>
    <lineage>
        <taxon>Bacteria</taxon>
        <taxon>Bacillati</taxon>
        <taxon>Bacillota</taxon>
        <taxon>Bacilli</taxon>
        <taxon>Lactobacillales</taxon>
        <taxon>Lactobacillaceae</taxon>
        <taxon>Ligilactobacillus</taxon>
    </lineage>
</organism>
<feature type="domain" description="Helicase C-terminal" evidence="5">
    <location>
        <begin position="296"/>
        <end position="443"/>
    </location>
</feature>
<dbReference type="AlphaFoldDB" id="A0A9X2FI16"/>
<dbReference type="InterPro" id="IPR027417">
    <property type="entry name" value="P-loop_NTPase"/>
</dbReference>
<evidence type="ECO:0000259" key="5">
    <source>
        <dbReference type="PROSITE" id="PS51194"/>
    </source>
</evidence>
<sequence>MDEEFLYGRQLPETVISHNLRNAPNIEKRPAVLKRGKYIYCQRCGNKTVRDEVALPSQRYYCPHCILLGRVATHNLLYSIPEPHHFLKITSSPLTWQGTLSKLQAICSSELLEVAQTGGKHLMWAVTGAGKTEMLFETIAWALQKGRRIALASPRVDVCNELYPRFKQAFNNIDIILLHGKQNEKYRYTQLVICTTHQLLRFFRAFDILIIDEVDAFPFVGDKGLAYAADNALTEKGTLIYLTATPSRKLLQQIRKKQLTVSYLPLRFHGYLLPEPIIILDSQLKVFKKKNKLSRKIIKIIKRWESEGYQFLIFVPKISLLEPVYQSVKKILKHDTTGTTVFSGDIQRIKKVSDMRKLKYRYLITTTILERGVTFPALNILILKADDTNFTVSALVQIAGRVGRSFKRPEGDIYFACSEYSRNVKAAVAQIKFLNKKGSKVQK</sequence>
<dbReference type="SUPFAM" id="SSF52540">
    <property type="entry name" value="P-loop containing nucleoside triphosphate hydrolases"/>
    <property type="match status" value="1"/>
</dbReference>
<evidence type="ECO:0000256" key="2">
    <source>
        <dbReference type="ARBA" id="ARBA00022840"/>
    </source>
</evidence>
<gene>
    <name evidence="6" type="ORF">LB941_03325</name>
</gene>
<dbReference type="Proteomes" id="UP001139006">
    <property type="component" value="Unassembled WGS sequence"/>
</dbReference>
<dbReference type="Gene3D" id="3.40.50.300">
    <property type="entry name" value="P-loop containing nucleotide triphosphate hydrolases"/>
    <property type="match status" value="2"/>
</dbReference>
<dbReference type="Pfam" id="PF00270">
    <property type="entry name" value="DEAD"/>
    <property type="match status" value="1"/>
</dbReference>
<protein>
    <submittedName>
        <fullName evidence="6">DEAD/DEAH box helicase</fullName>
    </submittedName>
</protein>
<keyword evidence="1" id="KW-0547">Nucleotide-binding</keyword>
<dbReference type="InterPro" id="IPR001650">
    <property type="entry name" value="Helicase_C-like"/>
</dbReference>
<keyword evidence="6" id="KW-0378">Hydrolase</keyword>
<keyword evidence="7" id="KW-1185">Reference proteome</keyword>
<dbReference type="GO" id="GO:0006310">
    <property type="term" value="P:DNA recombination"/>
    <property type="evidence" value="ECO:0007669"/>
    <property type="project" value="TreeGrafter"/>
</dbReference>
<name>A0A9X2FI16_9LACO</name>
<dbReference type="InterPro" id="IPR011545">
    <property type="entry name" value="DEAD/DEAH_box_helicase_dom"/>
</dbReference>
<evidence type="ECO:0000313" key="6">
    <source>
        <dbReference type="EMBL" id="MCP0886367.1"/>
    </source>
</evidence>
<reference evidence="6 7" key="1">
    <citation type="journal article" date="2023" name="Int. J. Syst. Evol. Microbiol.">
        <title>Ligilactobacillus ubinensis sp. nov., a novel species isolated from the wild ferment of a durian fruit (Durio zibethinus).</title>
        <authorList>
            <person name="Heng Y.C."/>
            <person name="Menon N."/>
            <person name="Chen B."/>
            <person name="Loo B.Z.L."/>
            <person name="Wong G.W.J."/>
            <person name="Lim A.C.H."/>
            <person name="Silvaraju S."/>
            <person name="Kittelmann S."/>
        </authorList>
    </citation>
    <scope>NUCLEOTIDE SEQUENCE [LARGE SCALE GENOMIC DNA]</scope>
    <source>
        <strain evidence="6 7">WILCCON 0076</strain>
    </source>
</reference>